<dbReference type="EMBL" id="KN822315">
    <property type="protein sequence ID" value="KIM50875.1"/>
    <property type="molecule type" value="Genomic_DNA"/>
</dbReference>
<sequence>MGHPAPRSYLPVCKRVQPQSREMPQPLTRLHEDWHSSNAVHSALYDKIDKLDSGVRVPQTYDRNSTLCLPGPTEAMYLRWACNRGMLCSVNWGISSDTYGNGCPGIDVHGMVFGIY</sequence>
<protein>
    <submittedName>
        <fullName evidence="1">Uncharacterized protein</fullName>
    </submittedName>
</protein>
<dbReference type="Proteomes" id="UP000053989">
    <property type="component" value="Unassembled WGS sequence"/>
</dbReference>
<evidence type="ECO:0000313" key="2">
    <source>
        <dbReference type="Proteomes" id="UP000053989"/>
    </source>
</evidence>
<gene>
    <name evidence="1" type="ORF">SCLCIDRAFT_751105</name>
</gene>
<reference evidence="1 2" key="1">
    <citation type="submission" date="2014-04" db="EMBL/GenBank/DDBJ databases">
        <authorList>
            <consortium name="DOE Joint Genome Institute"/>
            <person name="Kuo A."/>
            <person name="Kohler A."/>
            <person name="Nagy L.G."/>
            <person name="Floudas D."/>
            <person name="Copeland A."/>
            <person name="Barry K.W."/>
            <person name="Cichocki N."/>
            <person name="Veneault-Fourrey C."/>
            <person name="LaButti K."/>
            <person name="Lindquist E.A."/>
            <person name="Lipzen A."/>
            <person name="Lundell T."/>
            <person name="Morin E."/>
            <person name="Murat C."/>
            <person name="Sun H."/>
            <person name="Tunlid A."/>
            <person name="Henrissat B."/>
            <person name="Grigoriev I.V."/>
            <person name="Hibbett D.S."/>
            <person name="Martin F."/>
            <person name="Nordberg H.P."/>
            <person name="Cantor M.N."/>
            <person name="Hua S.X."/>
        </authorList>
    </citation>
    <scope>NUCLEOTIDE SEQUENCE [LARGE SCALE GENOMIC DNA]</scope>
    <source>
        <strain evidence="1 2">Foug A</strain>
    </source>
</reference>
<organism evidence="1 2">
    <name type="scientific">Scleroderma citrinum Foug A</name>
    <dbReference type="NCBI Taxonomy" id="1036808"/>
    <lineage>
        <taxon>Eukaryota</taxon>
        <taxon>Fungi</taxon>
        <taxon>Dikarya</taxon>
        <taxon>Basidiomycota</taxon>
        <taxon>Agaricomycotina</taxon>
        <taxon>Agaricomycetes</taxon>
        <taxon>Agaricomycetidae</taxon>
        <taxon>Boletales</taxon>
        <taxon>Sclerodermatineae</taxon>
        <taxon>Sclerodermataceae</taxon>
        <taxon>Scleroderma</taxon>
    </lineage>
</organism>
<name>A0A0C3CQJ5_9AGAM</name>
<dbReference type="AlphaFoldDB" id="A0A0C3CQJ5"/>
<accession>A0A0C3CQJ5</accession>
<keyword evidence="2" id="KW-1185">Reference proteome</keyword>
<evidence type="ECO:0000313" key="1">
    <source>
        <dbReference type="EMBL" id="KIM50875.1"/>
    </source>
</evidence>
<reference evidence="2" key="2">
    <citation type="submission" date="2015-01" db="EMBL/GenBank/DDBJ databases">
        <title>Evolutionary Origins and Diversification of the Mycorrhizal Mutualists.</title>
        <authorList>
            <consortium name="DOE Joint Genome Institute"/>
            <consortium name="Mycorrhizal Genomics Consortium"/>
            <person name="Kohler A."/>
            <person name="Kuo A."/>
            <person name="Nagy L.G."/>
            <person name="Floudas D."/>
            <person name="Copeland A."/>
            <person name="Barry K.W."/>
            <person name="Cichocki N."/>
            <person name="Veneault-Fourrey C."/>
            <person name="LaButti K."/>
            <person name="Lindquist E.A."/>
            <person name="Lipzen A."/>
            <person name="Lundell T."/>
            <person name="Morin E."/>
            <person name="Murat C."/>
            <person name="Riley R."/>
            <person name="Ohm R."/>
            <person name="Sun H."/>
            <person name="Tunlid A."/>
            <person name="Henrissat B."/>
            <person name="Grigoriev I.V."/>
            <person name="Hibbett D.S."/>
            <person name="Martin F."/>
        </authorList>
    </citation>
    <scope>NUCLEOTIDE SEQUENCE [LARGE SCALE GENOMIC DNA]</scope>
    <source>
        <strain evidence="2">Foug A</strain>
    </source>
</reference>
<proteinExistence type="predicted"/>
<dbReference type="HOGENOM" id="CLU_2098272_0_0_1"/>
<dbReference type="InParanoid" id="A0A0C3CQJ5"/>